<keyword evidence="3" id="KW-1185">Reference proteome</keyword>
<sequence>MSREIEHSESESDTLFYPNSRRVNRIDTDTSSDNENVGSNKNDQKGGRNVAEIPGNGFEMLIHAPASLV</sequence>
<reference evidence="2" key="1">
    <citation type="submission" date="2020-07" db="EMBL/GenBank/DDBJ databases">
        <title>Multicomponent nature underlies the extraordinary mechanical properties of spider dragline silk.</title>
        <authorList>
            <person name="Kono N."/>
            <person name="Nakamura H."/>
            <person name="Mori M."/>
            <person name="Yoshida Y."/>
            <person name="Ohtoshi R."/>
            <person name="Malay A.D."/>
            <person name="Moran D.A.P."/>
            <person name="Tomita M."/>
            <person name="Numata K."/>
            <person name="Arakawa K."/>
        </authorList>
    </citation>
    <scope>NUCLEOTIDE SEQUENCE</scope>
</reference>
<protein>
    <submittedName>
        <fullName evidence="2">Uncharacterized protein</fullName>
    </submittedName>
</protein>
<feature type="region of interest" description="Disordered" evidence="1">
    <location>
        <begin position="1"/>
        <end position="56"/>
    </location>
</feature>
<dbReference type="EMBL" id="BMAO01003663">
    <property type="protein sequence ID" value="GFQ89350.1"/>
    <property type="molecule type" value="Genomic_DNA"/>
</dbReference>
<feature type="compositionally biased region" description="Basic and acidic residues" evidence="1">
    <location>
        <begin position="1"/>
        <end position="10"/>
    </location>
</feature>
<dbReference type="AlphaFoldDB" id="A0A8X6FTX9"/>
<feature type="compositionally biased region" description="Polar residues" evidence="1">
    <location>
        <begin position="29"/>
        <end position="41"/>
    </location>
</feature>
<evidence type="ECO:0000313" key="3">
    <source>
        <dbReference type="Proteomes" id="UP000887116"/>
    </source>
</evidence>
<name>A0A8X6FTX9_TRICU</name>
<evidence type="ECO:0000313" key="2">
    <source>
        <dbReference type="EMBL" id="GFQ89350.1"/>
    </source>
</evidence>
<organism evidence="2 3">
    <name type="scientific">Trichonephila clavata</name>
    <name type="common">Joro spider</name>
    <name type="synonym">Nephila clavata</name>
    <dbReference type="NCBI Taxonomy" id="2740835"/>
    <lineage>
        <taxon>Eukaryota</taxon>
        <taxon>Metazoa</taxon>
        <taxon>Ecdysozoa</taxon>
        <taxon>Arthropoda</taxon>
        <taxon>Chelicerata</taxon>
        <taxon>Arachnida</taxon>
        <taxon>Araneae</taxon>
        <taxon>Araneomorphae</taxon>
        <taxon>Entelegynae</taxon>
        <taxon>Araneoidea</taxon>
        <taxon>Nephilidae</taxon>
        <taxon>Trichonephila</taxon>
    </lineage>
</organism>
<proteinExistence type="predicted"/>
<dbReference type="Proteomes" id="UP000887116">
    <property type="component" value="Unassembled WGS sequence"/>
</dbReference>
<comment type="caution">
    <text evidence="2">The sequence shown here is derived from an EMBL/GenBank/DDBJ whole genome shotgun (WGS) entry which is preliminary data.</text>
</comment>
<accession>A0A8X6FTX9</accession>
<evidence type="ECO:0000256" key="1">
    <source>
        <dbReference type="SAM" id="MobiDB-lite"/>
    </source>
</evidence>
<gene>
    <name evidence="2" type="ORF">TNCT_149801</name>
</gene>